<dbReference type="EMBL" id="LATX01001287">
    <property type="protein sequence ID" value="KTB42902.1"/>
    <property type="molecule type" value="Genomic_DNA"/>
</dbReference>
<dbReference type="Proteomes" id="UP000054988">
    <property type="component" value="Unassembled WGS sequence"/>
</dbReference>
<gene>
    <name evidence="1" type="ORF">WG66_4521</name>
</gene>
<name>A0A0W0G2U2_MONRR</name>
<comment type="caution">
    <text evidence="1">The sequence shown here is derived from an EMBL/GenBank/DDBJ whole genome shotgun (WGS) entry which is preliminary data.</text>
</comment>
<dbReference type="AlphaFoldDB" id="A0A0W0G2U2"/>
<organism evidence="1 2">
    <name type="scientific">Moniliophthora roreri</name>
    <name type="common">Frosty pod rot fungus</name>
    <name type="synonym">Monilia roreri</name>
    <dbReference type="NCBI Taxonomy" id="221103"/>
    <lineage>
        <taxon>Eukaryota</taxon>
        <taxon>Fungi</taxon>
        <taxon>Dikarya</taxon>
        <taxon>Basidiomycota</taxon>
        <taxon>Agaricomycotina</taxon>
        <taxon>Agaricomycetes</taxon>
        <taxon>Agaricomycetidae</taxon>
        <taxon>Agaricales</taxon>
        <taxon>Marasmiineae</taxon>
        <taxon>Marasmiaceae</taxon>
        <taxon>Moniliophthora</taxon>
    </lineage>
</organism>
<evidence type="ECO:0000313" key="1">
    <source>
        <dbReference type="EMBL" id="KTB42902.1"/>
    </source>
</evidence>
<sequence>MFLKQLTVTYPPEASQDIQKYFVDQFAELQAKYHQELQDEDLLWPGDCSIDQLVARADGQFIFAVTVIKYIDTCHVTFNMPQTQLDIIFHIYINHDSDSPYSDLDILYHQILSHCQKEWKKIQPVLCLLVTHHYEYSDYHKHINWCSQEG</sequence>
<proteinExistence type="predicted"/>
<evidence type="ECO:0000313" key="2">
    <source>
        <dbReference type="Proteomes" id="UP000054988"/>
    </source>
</evidence>
<protein>
    <submittedName>
        <fullName evidence="1">Uncharacterized protein</fullName>
    </submittedName>
</protein>
<reference evidence="1 2" key="1">
    <citation type="submission" date="2015-12" db="EMBL/GenBank/DDBJ databases">
        <title>Draft genome sequence of Moniliophthora roreri, the causal agent of frosty pod rot of cacao.</title>
        <authorList>
            <person name="Aime M.C."/>
            <person name="Diaz-Valderrama J.R."/>
            <person name="Kijpornyongpan T."/>
            <person name="Phillips-Mora W."/>
        </authorList>
    </citation>
    <scope>NUCLEOTIDE SEQUENCE [LARGE SCALE GENOMIC DNA]</scope>
    <source>
        <strain evidence="1 2">MCA 2952</strain>
    </source>
</reference>
<accession>A0A0W0G2U2</accession>